<accession>A0A392NB81</accession>
<feature type="domain" description="Malic enzyme NAD-binding" evidence="1">
    <location>
        <begin position="7"/>
        <end position="84"/>
    </location>
</feature>
<feature type="non-terminal residue" evidence="2">
    <location>
        <position position="1"/>
    </location>
</feature>
<dbReference type="InterPro" id="IPR036291">
    <property type="entry name" value="NAD(P)-bd_dom_sf"/>
</dbReference>
<protein>
    <submittedName>
        <fullName evidence="2">Pentatricopeptide repeat-containing protein</fullName>
    </submittedName>
</protein>
<dbReference type="GO" id="GO:0051287">
    <property type="term" value="F:NAD binding"/>
    <property type="evidence" value="ECO:0007669"/>
    <property type="project" value="InterPro"/>
</dbReference>
<dbReference type="EMBL" id="LXQA010034012">
    <property type="protein sequence ID" value="MCH97070.1"/>
    <property type="molecule type" value="Genomic_DNA"/>
</dbReference>
<dbReference type="InterPro" id="IPR012302">
    <property type="entry name" value="Malic_NAD-bd"/>
</dbReference>
<dbReference type="AlphaFoldDB" id="A0A392NB81"/>
<comment type="caution">
    <text evidence="2">The sequence shown here is derived from an EMBL/GenBank/DDBJ whole genome shotgun (WGS) entry which is preliminary data.</text>
</comment>
<dbReference type="Proteomes" id="UP000265520">
    <property type="component" value="Unassembled WGS sequence"/>
</dbReference>
<proteinExistence type="predicted"/>
<dbReference type="SUPFAM" id="SSF51735">
    <property type="entry name" value="NAD(P)-binding Rossmann-fold domains"/>
    <property type="match status" value="1"/>
</dbReference>
<dbReference type="Pfam" id="PF03949">
    <property type="entry name" value="Malic_M"/>
    <property type="match status" value="1"/>
</dbReference>
<evidence type="ECO:0000313" key="2">
    <source>
        <dbReference type="EMBL" id="MCH97070.1"/>
    </source>
</evidence>
<sequence length="84" mass="9280">LYLYYCSAGIGVLNAARKTMARMLGNNEVAFQSAKSQFWVVDAKGLITEGRENIDPDALPFARSLKEMDRQGLREGASLAEVVR</sequence>
<dbReference type="Gene3D" id="3.40.50.720">
    <property type="entry name" value="NAD(P)-binding Rossmann-like Domain"/>
    <property type="match status" value="1"/>
</dbReference>
<reference evidence="2 3" key="1">
    <citation type="journal article" date="2018" name="Front. Plant Sci.">
        <title>Red Clover (Trifolium pratense) and Zigzag Clover (T. medium) - A Picture of Genomic Similarities and Differences.</title>
        <authorList>
            <person name="Dluhosova J."/>
            <person name="Istvanek J."/>
            <person name="Nedelnik J."/>
            <person name="Repkova J."/>
        </authorList>
    </citation>
    <scope>NUCLEOTIDE SEQUENCE [LARGE SCALE GENOMIC DNA]</scope>
    <source>
        <strain evidence="3">cv. 10/8</strain>
        <tissue evidence="2">Leaf</tissue>
    </source>
</reference>
<evidence type="ECO:0000259" key="1">
    <source>
        <dbReference type="Pfam" id="PF03949"/>
    </source>
</evidence>
<name>A0A392NB81_9FABA</name>
<organism evidence="2 3">
    <name type="scientific">Trifolium medium</name>
    <dbReference type="NCBI Taxonomy" id="97028"/>
    <lineage>
        <taxon>Eukaryota</taxon>
        <taxon>Viridiplantae</taxon>
        <taxon>Streptophyta</taxon>
        <taxon>Embryophyta</taxon>
        <taxon>Tracheophyta</taxon>
        <taxon>Spermatophyta</taxon>
        <taxon>Magnoliopsida</taxon>
        <taxon>eudicotyledons</taxon>
        <taxon>Gunneridae</taxon>
        <taxon>Pentapetalae</taxon>
        <taxon>rosids</taxon>
        <taxon>fabids</taxon>
        <taxon>Fabales</taxon>
        <taxon>Fabaceae</taxon>
        <taxon>Papilionoideae</taxon>
        <taxon>50 kb inversion clade</taxon>
        <taxon>NPAAA clade</taxon>
        <taxon>Hologalegina</taxon>
        <taxon>IRL clade</taxon>
        <taxon>Trifolieae</taxon>
        <taxon>Trifolium</taxon>
    </lineage>
</organism>
<evidence type="ECO:0000313" key="3">
    <source>
        <dbReference type="Proteomes" id="UP000265520"/>
    </source>
</evidence>
<keyword evidence="3" id="KW-1185">Reference proteome</keyword>